<evidence type="ECO:0000313" key="3">
    <source>
        <dbReference type="Proteomes" id="UP000326565"/>
    </source>
</evidence>
<protein>
    <submittedName>
        <fullName evidence="2">Uncharacterized protein</fullName>
    </submittedName>
</protein>
<dbReference type="AlphaFoldDB" id="A0A5N5XF02"/>
<organism evidence="2 3">
    <name type="scientific">Aspergillus leporis</name>
    <dbReference type="NCBI Taxonomy" id="41062"/>
    <lineage>
        <taxon>Eukaryota</taxon>
        <taxon>Fungi</taxon>
        <taxon>Dikarya</taxon>
        <taxon>Ascomycota</taxon>
        <taxon>Pezizomycotina</taxon>
        <taxon>Eurotiomycetes</taxon>
        <taxon>Eurotiomycetidae</taxon>
        <taxon>Eurotiales</taxon>
        <taxon>Aspergillaceae</taxon>
        <taxon>Aspergillus</taxon>
        <taxon>Aspergillus subgen. Circumdati</taxon>
    </lineage>
</organism>
<reference evidence="2 3" key="1">
    <citation type="submission" date="2019-04" db="EMBL/GenBank/DDBJ databases">
        <title>Friends and foes A comparative genomics study of 23 Aspergillus species from section Flavi.</title>
        <authorList>
            <consortium name="DOE Joint Genome Institute"/>
            <person name="Kjaerbolling I."/>
            <person name="Vesth T."/>
            <person name="Frisvad J.C."/>
            <person name="Nybo J.L."/>
            <person name="Theobald S."/>
            <person name="Kildgaard S."/>
            <person name="Isbrandt T."/>
            <person name="Kuo A."/>
            <person name="Sato A."/>
            <person name="Lyhne E.K."/>
            <person name="Kogle M.E."/>
            <person name="Wiebenga A."/>
            <person name="Kun R.S."/>
            <person name="Lubbers R.J."/>
            <person name="Makela M.R."/>
            <person name="Barry K."/>
            <person name="Chovatia M."/>
            <person name="Clum A."/>
            <person name="Daum C."/>
            <person name="Haridas S."/>
            <person name="He G."/>
            <person name="LaButti K."/>
            <person name="Lipzen A."/>
            <person name="Mondo S."/>
            <person name="Riley R."/>
            <person name="Salamov A."/>
            <person name="Simmons B.A."/>
            <person name="Magnuson J.K."/>
            <person name="Henrissat B."/>
            <person name="Mortensen U.H."/>
            <person name="Larsen T.O."/>
            <person name="Devries R.P."/>
            <person name="Grigoriev I.V."/>
            <person name="Machida M."/>
            <person name="Baker S.E."/>
            <person name="Andersen M.R."/>
        </authorList>
    </citation>
    <scope>NUCLEOTIDE SEQUENCE [LARGE SCALE GENOMIC DNA]</scope>
    <source>
        <strain evidence="2 3">CBS 151.66</strain>
    </source>
</reference>
<keyword evidence="3" id="KW-1185">Reference proteome</keyword>
<keyword evidence="1" id="KW-0812">Transmembrane</keyword>
<proteinExistence type="predicted"/>
<accession>A0A5N5XF02</accession>
<sequence>MEHSGTIMNRSARKRTVQSMYAVRTVIGGLVLIELSTALSSLYCLTDDASSIVRTLGLRQQFSAAVP</sequence>
<evidence type="ECO:0000313" key="2">
    <source>
        <dbReference type="EMBL" id="KAB8078687.1"/>
    </source>
</evidence>
<gene>
    <name evidence="2" type="ORF">BDV29DRAFT_137689</name>
</gene>
<evidence type="ECO:0000256" key="1">
    <source>
        <dbReference type="SAM" id="Phobius"/>
    </source>
</evidence>
<name>A0A5N5XF02_9EURO</name>
<dbReference type="Proteomes" id="UP000326565">
    <property type="component" value="Unassembled WGS sequence"/>
</dbReference>
<feature type="transmembrane region" description="Helical" evidence="1">
    <location>
        <begin position="21"/>
        <end position="43"/>
    </location>
</feature>
<dbReference type="EMBL" id="ML732156">
    <property type="protein sequence ID" value="KAB8078687.1"/>
    <property type="molecule type" value="Genomic_DNA"/>
</dbReference>
<keyword evidence="1" id="KW-1133">Transmembrane helix</keyword>
<keyword evidence="1" id="KW-0472">Membrane</keyword>